<reference evidence="2" key="1">
    <citation type="submission" date="2020-11" db="EMBL/GenBank/DDBJ databases">
        <authorList>
            <consortium name="DOE Joint Genome Institute"/>
            <person name="Ahrendt S."/>
            <person name="Riley R."/>
            <person name="Andreopoulos W."/>
            <person name="Labutti K."/>
            <person name="Pangilinan J."/>
            <person name="Ruiz-Duenas F.J."/>
            <person name="Barrasa J.M."/>
            <person name="Sanchez-Garcia M."/>
            <person name="Camarero S."/>
            <person name="Miyauchi S."/>
            <person name="Serrano A."/>
            <person name="Linde D."/>
            <person name="Babiker R."/>
            <person name="Drula E."/>
            <person name="Ayuso-Fernandez I."/>
            <person name="Pacheco R."/>
            <person name="Padilla G."/>
            <person name="Ferreira P."/>
            <person name="Barriuso J."/>
            <person name="Kellner H."/>
            <person name="Castanera R."/>
            <person name="Alfaro M."/>
            <person name="Ramirez L."/>
            <person name="Pisabarro A.G."/>
            <person name="Kuo A."/>
            <person name="Tritt A."/>
            <person name="Lipzen A."/>
            <person name="He G."/>
            <person name="Yan M."/>
            <person name="Ng V."/>
            <person name="Cullen D."/>
            <person name="Martin F."/>
            <person name="Rosso M.-N."/>
            <person name="Henrissat B."/>
            <person name="Hibbett D."/>
            <person name="Martinez A.T."/>
            <person name="Grigoriev I.V."/>
        </authorList>
    </citation>
    <scope>NUCLEOTIDE SEQUENCE</scope>
    <source>
        <strain evidence="2">CBS 506.95</strain>
    </source>
</reference>
<dbReference type="AlphaFoldDB" id="A0A9P6EG98"/>
<proteinExistence type="predicted"/>
<sequence>MRESSTTGVQQCLSILDLVSDVLGTILGLLRPPDLICVRLTCKCFRDASIQRTVWVEVLNEMMKEHGIPTPTYPVSKLDRRSLERLALSPKAFHRKLNCARSSGSVTPTFVQHLIPDLDKTQMGAYGLQPTQRMQISAFVPGGRFLITNRSANKNYDVAFLQLWDLGIYTHLQQPKCIVNFVLDTGPRCVPRADRIRLAPSLDGTEFILIACRRHESLAVGGLDTVIEGVKIKPFAPQPSAVTFTKFTLDGFSIDTCIITSNRMVAVLKPGCLLVWDFLKDEVAIWKSMHFSIKTDKLCTKIQMFGDRLLAFHESILVLWDIPNSIPRSHWREHLTEDTMLQAPRTVYDLADYGWPNNPETKLRCLPPNVWNLWSNLPDYLVVFTTRLLPTLLLFHFDQLKNNSTTKLALEQTMKHLDTFVGNYDVGDSSYNAPRTCDTHVVFSSFRESDGVRLHLISRSSNTDNVGSIKVDWLTSQGYNISQSVICPATGRMCISVFSQSRYQILILDFLNTPSLF</sequence>
<dbReference type="OrthoDB" id="2688364at2759"/>
<evidence type="ECO:0000259" key="1">
    <source>
        <dbReference type="Pfam" id="PF00646"/>
    </source>
</evidence>
<name>A0A9P6EG98_9AGAR</name>
<evidence type="ECO:0000313" key="2">
    <source>
        <dbReference type="EMBL" id="KAF9528400.1"/>
    </source>
</evidence>
<gene>
    <name evidence="2" type="ORF">CPB83DRAFT_854540</name>
</gene>
<accession>A0A9P6EG98</accession>
<protein>
    <recommendedName>
        <fullName evidence="1">F-box domain-containing protein</fullName>
    </recommendedName>
</protein>
<evidence type="ECO:0000313" key="3">
    <source>
        <dbReference type="Proteomes" id="UP000807306"/>
    </source>
</evidence>
<dbReference type="InterPro" id="IPR036047">
    <property type="entry name" value="F-box-like_dom_sf"/>
</dbReference>
<organism evidence="2 3">
    <name type="scientific">Crepidotus variabilis</name>
    <dbReference type="NCBI Taxonomy" id="179855"/>
    <lineage>
        <taxon>Eukaryota</taxon>
        <taxon>Fungi</taxon>
        <taxon>Dikarya</taxon>
        <taxon>Basidiomycota</taxon>
        <taxon>Agaricomycotina</taxon>
        <taxon>Agaricomycetes</taxon>
        <taxon>Agaricomycetidae</taxon>
        <taxon>Agaricales</taxon>
        <taxon>Agaricineae</taxon>
        <taxon>Crepidotaceae</taxon>
        <taxon>Crepidotus</taxon>
    </lineage>
</organism>
<dbReference type="Proteomes" id="UP000807306">
    <property type="component" value="Unassembled WGS sequence"/>
</dbReference>
<dbReference type="InterPro" id="IPR001810">
    <property type="entry name" value="F-box_dom"/>
</dbReference>
<keyword evidence="3" id="KW-1185">Reference proteome</keyword>
<dbReference type="EMBL" id="MU157853">
    <property type="protein sequence ID" value="KAF9528400.1"/>
    <property type="molecule type" value="Genomic_DNA"/>
</dbReference>
<dbReference type="SUPFAM" id="SSF81383">
    <property type="entry name" value="F-box domain"/>
    <property type="match status" value="1"/>
</dbReference>
<comment type="caution">
    <text evidence="2">The sequence shown here is derived from an EMBL/GenBank/DDBJ whole genome shotgun (WGS) entry which is preliminary data.</text>
</comment>
<feature type="domain" description="F-box" evidence="1">
    <location>
        <begin position="15"/>
        <end position="53"/>
    </location>
</feature>
<dbReference type="Pfam" id="PF00646">
    <property type="entry name" value="F-box"/>
    <property type="match status" value="1"/>
</dbReference>